<reference evidence="3 4" key="2">
    <citation type="submission" date="2024-07" db="EMBL/GenBank/DDBJ databases">
        <authorList>
            <person name="Akdeniz Z."/>
        </authorList>
    </citation>
    <scope>NUCLEOTIDE SEQUENCE [LARGE SCALE GENOMIC DNA]</scope>
</reference>
<keyword evidence="4" id="KW-1185">Reference proteome</keyword>
<keyword evidence="1" id="KW-0812">Transmembrane</keyword>
<dbReference type="EMBL" id="CATOUU010000718">
    <property type="protein sequence ID" value="CAI9943813.1"/>
    <property type="molecule type" value="Genomic_DNA"/>
</dbReference>
<comment type="caution">
    <text evidence="2">The sequence shown here is derived from an EMBL/GenBank/DDBJ whole genome shotgun (WGS) entry which is preliminary data.</text>
</comment>
<dbReference type="EMBL" id="CAXDID020000167">
    <property type="protein sequence ID" value="CAL6046327.1"/>
    <property type="molecule type" value="Genomic_DNA"/>
</dbReference>
<evidence type="ECO:0000256" key="1">
    <source>
        <dbReference type="SAM" id="Phobius"/>
    </source>
</evidence>
<organism evidence="2">
    <name type="scientific">Hexamita inflata</name>
    <dbReference type="NCBI Taxonomy" id="28002"/>
    <lineage>
        <taxon>Eukaryota</taxon>
        <taxon>Metamonada</taxon>
        <taxon>Diplomonadida</taxon>
        <taxon>Hexamitidae</taxon>
        <taxon>Hexamitinae</taxon>
        <taxon>Hexamita</taxon>
    </lineage>
</organism>
<accession>A0AA86UL69</accession>
<evidence type="ECO:0000313" key="4">
    <source>
        <dbReference type="Proteomes" id="UP001642409"/>
    </source>
</evidence>
<reference evidence="2" key="1">
    <citation type="submission" date="2023-06" db="EMBL/GenBank/DDBJ databases">
        <authorList>
            <person name="Kurt Z."/>
        </authorList>
    </citation>
    <scope>NUCLEOTIDE SEQUENCE</scope>
</reference>
<gene>
    <name evidence="2" type="ORF">HINF_LOCUS31458</name>
    <name evidence="3" type="ORF">HINF_LOCUS41675</name>
</gene>
<proteinExistence type="predicted"/>
<dbReference type="InterPro" id="IPR009030">
    <property type="entry name" value="Growth_fac_rcpt_cys_sf"/>
</dbReference>
<evidence type="ECO:0000313" key="3">
    <source>
        <dbReference type="EMBL" id="CAL6046327.1"/>
    </source>
</evidence>
<dbReference type="AlphaFoldDB" id="A0AA86UL69"/>
<feature type="transmembrane region" description="Helical" evidence="1">
    <location>
        <begin position="383"/>
        <end position="405"/>
    </location>
</feature>
<name>A0AA86UL69_9EUKA</name>
<sequence length="427" mass="46250">MQVLVLTTQICQNGFVLENETCQCTKLLSSDGMFCVDSCSEINENLLDGKCSKIQAKTTPYCTSDSECKPGHICFGTIGTQNCQCGAAGWALDQNYQCANCWANNQISYHGQCTSCSPGSKFSNGECVCQNNEGFAGTYPNCNDCWGHLQVIQDNQCQECPQGSIINQNTFKCQCDQAQGYAGDDPLYCLKCSDVNKIIVNNQCQACPIGLVFDSNSNKCICDPKQGYIGGDPNQCQNCWGNNKIISNGECVACAVKNAVKNGICVCDNANGFVGVNPNSCTNCWENQKEIVSDVCVPCETGAKFDLNKHQCMCDEALGYTGNDASSCQDCWTKSMIFKNSKCTECSEIDIYSVYDVDNNCKCLLGYILKNEVCQKSSSNQTIAIAVAVPAAVILLSVVATTIIIKKKKALKLNTHIEAPTQAQSVQ</sequence>
<keyword evidence="1" id="KW-0472">Membrane</keyword>
<evidence type="ECO:0000313" key="2">
    <source>
        <dbReference type="EMBL" id="CAI9943813.1"/>
    </source>
</evidence>
<protein>
    <submittedName>
        <fullName evidence="2 3">Folate-biopterin transporter 2</fullName>
    </submittedName>
</protein>
<dbReference type="Proteomes" id="UP001642409">
    <property type="component" value="Unassembled WGS sequence"/>
</dbReference>
<keyword evidence="1" id="KW-1133">Transmembrane helix</keyword>
<dbReference type="SUPFAM" id="SSF57184">
    <property type="entry name" value="Growth factor receptor domain"/>
    <property type="match status" value="2"/>
</dbReference>